<dbReference type="OrthoDB" id="791654at2"/>
<sequence>MKKLTPLLLWSGLLAVLVRNILVYYIGWISPGYSPVSNFISELSADGMPYAGLVNLGSLIVLGIVLIMTALALKGRLPGPGRGLSMSYLAISGVAFIGIGLFPCPPGCRPELNSMQMTIHTLAGFIASVAICLSAIVYGLKYFKGYKSPLRSGSFVLGTIGILAFVTLWVTIVTSEFGIDIGLYQVKGALQRLNVLAGDLWVVLACVSCLRTGVVSKTPASIKDTSSTLVS</sequence>
<keyword evidence="1" id="KW-1133">Transmembrane helix</keyword>
<dbReference type="AlphaFoldDB" id="A0A4S3LXZ2"/>
<evidence type="ECO:0000313" key="2">
    <source>
        <dbReference type="EMBL" id="THD66422.1"/>
    </source>
</evidence>
<keyword evidence="1" id="KW-0812">Transmembrane</keyword>
<feature type="transmembrane region" description="Helical" evidence="1">
    <location>
        <begin position="155"/>
        <end position="175"/>
    </location>
</feature>
<proteinExistence type="predicted"/>
<accession>A0A4S3LXZ2</accession>
<dbReference type="InterPro" id="IPR009339">
    <property type="entry name" value="DUF998"/>
</dbReference>
<feature type="transmembrane region" description="Helical" evidence="1">
    <location>
        <begin position="50"/>
        <end position="73"/>
    </location>
</feature>
<feature type="transmembrane region" description="Helical" evidence="1">
    <location>
        <begin position="85"/>
        <end position="102"/>
    </location>
</feature>
<organism evidence="2 3">
    <name type="scientific">Robertkochia marina</name>
    <dbReference type="NCBI Taxonomy" id="1227945"/>
    <lineage>
        <taxon>Bacteria</taxon>
        <taxon>Pseudomonadati</taxon>
        <taxon>Bacteroidota</taxon>
        <taxon>Flavobacteriia</taxon>
        <taxon>Flavobacteriales</taxon>
        <taxon>Flavobacteriaceae</taxon>
        <taxon>Robertkochia</taxon>
    </lineage>
</organism>
<keyword evidence="3" id="KW-1185">Reference proteome</keyword>
<dbReference type="EMBL" id="SSMC01000003">
    <property type="protein sequence ID" value="THD66422.1"/>
    <property type="molecule type" value="Genomic_DNA"/>
</dbReference>
<comment type="caution">
    <text evidence="2">The sequence shown here is derived from an EMBL/GenBank/DDBJ whole genome shotgun (WGS) entry which is preliminary data.</text>
</comment>
<feature type="transmembrane region" description="Helical" evidence="1">
    <location>
        <begin position="195"/>
        <end position="214"/>
    </location>
</feature>
<evidence type="ECO:0000256" key="1">
    <source>
        <dbReference type="SAM" id="Phobius"/>
    </source>
</evidence>
<feature type="transmembrane region" description="Helical" evidence="1">
    <location>
        <begin position="7"/>
        <end position="30"/>
    </location>
</feature>
<name>A0A4S3LXZ2_9FLAO</name>
<gene>
    <name evidence="2" type="ORF">E7Z59_11480</name>
</gene>
<dbReference type="Pfam" id="PF06197">
    <property type="entry name" value="DUF998"/>
    <property type="match status" value="1"/>
</dbReference>
<reference evidence="2 3" key="1">
    <citation type="submission" date="2019-04" db="EMBL/GenBank/DDBJ databases">
        <title>Draft genome sequence of Robertkochia marina CC-AMO-30D.</title>
        <authorList>
            <person name="Hameed A."/>
            <person name="Lin S.-Y."/>
            <person name="Shahina M."/>
            <person name="Lai W.-A."/>
            <person name="Young C.-C."/>
        </authorList>
    </citation>
    <scope>NUCLEOTIDE SEQUENCE [LARGE SCALE GENOMIC DNA]</scope>
    <source>
        <strain evidence="2 3">CC-AMO-30D</strain>
    </source>
</reference>
<dbReference type="Proteomes" id="UP000305939">
    <property type="component" value="Unassembled WGS sequence"/>
</dbReference>
<dbReference type="RefSeq" id="WP_136336493.1">
    <property type="nucleotide sequence ID" value="NZ_QXMP01000006.1"/>
</dbReference>
<evidence type="ECO:0000313" key="3">
    <source>
        <dbReference type="Proteomes" id="UP000305939"/>
    </source>
</evidence>
<keyword evidence="1" id="KW-0472">Membrane</keyword>
<feature type="transmembrane region" description="Helical" evidence="1">
    <location>
        <begin position="122"/>
        <end position="143"/>
    </location>
</feature>
<protein>
    <submittedName>
        <fullName evidence="2">DUF998 domain-containing protein</fullName>
    </submittedName>
</protein>